<comment type="similarity">
    <text evidence="1 3">Belongs to the glycosyl hydrolase 1 family.</text>
</comment>
<dbReference type="InterPro" id="IPR018120">
    <property type="entry name" value="Glyco_hydro_1_AS"/>
</dbReference>
<dbReference type="InterPro" id="IPR001360">
    <property type="entry name" value="Glyco_hydro_1"/>
</dbReference>
<dbReference type="SUPFAM" id="SSF51445">
    <property type="entry name" value="(Trans)glycosidases"/>
    <property type="match status" value="1"/>
</dbReference>
<dbReference type="Pfam" id="PF00232">
    <property type="entry name" value="Glyco_hydro_1"/>
    <property type="match status" value="1"/>
</dbReference>
<dbReference type="InterPro" id="IPR017853">
    <property type="entry name" value="GH"/>
</dbReference>
<evidence type="ECO:0000256" key="3">
    <source>
        <dbReference type="RuleBase" id="RU003690"/>
    </source>
</evidence>
<organism evidence="4 5">
    <name type="scientific">Stephania cephalantha</name>
    <dbReference type="NCBI Taxonomy" id="152367"/>
    <lineage>
        <taxon>Eukaryota</taxon>
        <taxon>Viridiplantae</taxon>
        <taxon>Streptophyta</taxon>
        <taxon>Embryophyta</taxon>
        <taxon>Tracheophyta</taxon>
        <taxon>Spermatophyta</taxon>
        <taxon>Magnoliopsida</taxon>
        <taxon>Ranunculales</taxon>
        <taxon>Menispermaceae</taxon>
        <taxon>Menispermoideae</taxon>
        <taxon>Cissampelideae</taxon>
        <taxon>Stephania</taxon>
    </lineage>
</organism>
<name>A0AAP0JCP2_9MAGN</name>
<evidence type="ECO:0000313" key="5">
    <source>
        <dbReference type="Proteomes" id="UP001419268"/>
    </source>
</evidence>
<accession>A0AAP0JCP2</accession>
<dbReference type="Gene3D" id="3.20.20.80">
    <property type="entry name" value="Glycosidases"/>
    <property type="match status" value="1"/>
</dbReference>
<proteinExistence type="inferred from homology"/>
<dbReference type="PANTHER" id="PTHR10353">
    <property type="entry name" value="GLYCOSYL HYDROLASE"/>
    <property type="match status" value="1"/>
</dbReference>
<gene>
    <name evidence="4" type="ORF">Scep_011219</name>
</gene>
<evidence type="ECO:0000256" key="1">
    <source>
        <dbReference type="ARBA" id="ARBA00010838"/>
    </source>
</evidence>
<reference evidence="4 5" key="1">
    <citation type="submission" date="2024-01" db="EMBL/GenBank/DDBJ databases">
        <title>Genome assemblies of Stephania.</title>
        <authorList>
            <person name="Yang L."/>
        </authorList>
    </citation>
    <scope>NUCLEOTIDE SEQUENCE [LARGE SCALE GENOMIC DNA]</scope>
    <source>
        <strain evidence="4">JXDWG</strain>
        <tissue evidence="4">Leaf</tissue>
    </source>
</reference>
<evidence type="ECO:0000256" key="2">
    <source>
        <dbReference type="PROSITE-ProRule" id="PRU10055"/>
    </source>
</evidence>
<dbReference type="EMBL" id="JBBNAG010000005">
    <property type="protein sequence ID" value="KAK9131691.1"/>
    <property type="molecule type" value="Genomic_DNA"/>
</dbReference>
<dbReference type="PRINTS" id="PR00131">
    <property type="entry name" value="GLHYDRLASE1"/>
</dbReference>
<protein>
    <recommendedName>
        <fullName evidence="6">Beta-glucosidase</fullName>
    </recommendedName>
</protein>
<sequence length="361" mass="41700">MQDFAHFADVCFRSFGDRVKYWVTINEPNHLADFGYLRGTYAPGRCSAPFGNCSQGNSEVEPLIVMHNMILSHAKATEIYRNNYKAKQGGSIGVIIHAFMYEPFSDNEVDVEAAARAFAFNVAWVLDPLVHGDYPREMRYYLGPQLPNFSAGEANQMKRSIDFIGVNHYSTLYAKDCIYSNCESGGYAIEGFVFTTGERNGVLIGEPTANPRFYVVPTGMEKIIEYFKRRYNNMPMFVTENGMSQISTPNENVNELLNDYKRIEFHKSYLSSLARAIKDGADVRGYFAWSFMDNFEWQCGYSFRFGLHYVDYTTLKRTPKLSVSWYRNFLTENITYMNQEGITRNHHPNKKYKNRKYIDVE</sequence>
<dbReference type="Proteomes" id="UP001419268">
    <property type="component" value="Unassembled WGS sequence"/>
</dbReference>
<dbReference type="AlphaFoldDB" id="A0AAP0JCP2"/>
<dbReference type="GO" id="GO:0008422">
    <property type="term" value="F:beta-glucosidase activity"/>
    <property type="evidence" value="ECO:0007669"/>
    <property type="project" value="TreeGrafter"/>
</dbReference>
<evidence type="ECO:0000313" key="4">
    <source>
        <dbReference type="EMBL" id="KAK9131691.1"/>
    </source>
</evidence>
<evidence type="ECO:0008006" key="6">
    <source>
        <dbReference type="Google" id="ProtNLM"/>
    </source>
</evidence>
<comment type="caution">
    <text evidence="4">The sequence shown here is derived from an EMBL/GenBank/DDBJ whole genome shotgun (WGS) entry which is preliminary data.</text>
</comment>
<dbReference type="GO" id="GO:0005975">
    <property type="term" value="P:carbohydrate metabolic process"/>
    <property type="evidence" value="ECO:0007669"/>
    <property type="project" value="InterPro"/>
</dbReference>
<keyword evidence="5" id="KW-1185">Reference proteome</keyword>
<feature type="active site" description="Nucleophile" evidence="2">
    <location>
        <position position="240"/>
    </location>
</feature>
<dbReference type="PANTHER" id="PTHR10353:SF175">
    <property type="entry name" value="BETA-GLUCOSIDASE 18-LIKE ISOFORM X1"/>
    <property type="match status" value="1"/>
</dbReference>
<dbReference type="PROSITE" id="PS00572">
    <property type="entry name" value="GLYCOSYL_HYDROL_F1_1"/>
    <property type="match status" value="1"/>
</dbReference>